<sequence length="612" mass="69854">MLSKDIKELSGSNFLLNALESKRKGSENEYLNLVQLIKTNTEKAVLDTQCVSQWLLTFIRHISLLRQDCRSLVEQVLKLRWVSQDDCFCEIFHRFVVHLVSAHPAYVFEVIERITKYFLHTNKIEEAFKAKAKERLHLLLKEVIVLVPTSTTHLCKRLISLLPIKDNSLGEHVAYTEHLLLVARYIPMLRDQLLTALMNRILQLDSEIQIEVDELKEIIQEEAPGDVFFMEADEPSDDEDSSDAESISEIKNTCPRAIEVMIQKLDAMLNLVLEFVKTFDFSQQEGYGLFYHMVHIFNASIIRTFKSRHAQFVMFYLCSLHSRFSDAFLGVLFDHLASPDAPQVTRIASVAYLSSFTARAKFVEDSDVRKVASLLLNWLGSYMESTPSVDIRLDPTRHALFYATTQAALYLFCFRWRSFRLQSGEWDPCIVPLRHILHSSFRPLKGCNSQLVLQFAQLSQQLGFMYCYSIIESDNRLLIPSLSNGEKAEVEPFFPFDPYQLPTSSHFFENIYITWKESNILPPAVSIESPQQSDQPENICESLPSPLMLMTNRSPALAACPRILKKTNNPLACSGYAADSFPEGDFDLGSPIFGLSLSPMATQGLSQRWTQG</sequence>
<gene>
    <name evidence="1" type="primary">RRN3_1</name>
    <name evidence="1" type="ORF">DSO57_1007550</name>
</gene>
<organism evidence="1 2">
    <name type="scientific">Entomophthora muscae</name>
    <dbReference type="NCBI Taxonomy" id="34485"/>
    <lineage>
        <taxon>Eukaryota</taxon>
        <taxon>Fungi</taxon>
        <taxon>Fungi incertae sedis</taxon>
        <taxon>Zoopagomycota</taxon>
        <taxon>Entomophthoromycotina</taxon>
        <taxon>Entomophthoromycetes</taxon>
        <taxon>Entomophthorales</taxon>
        <taxon>Entomophthoraceae</taxon>
        <taxon>Entomophthora</taxon>
    </lineage>
</organism>
<name>A0ACC2RM37_9FUNG</name>
<comment type="caution">
    <text evidence="1">The sequence shown here is derived from an EMBL/GenBank/DDBJ whole genome shotgun (WGS) entry which is preliminary data.</text>
</comment>
<accession>A0ACC2RM37</accession>
<evidence type="ECO:0000313" key="1">
    <source>
        <dbReference type="EMBL" id="KAJ9051122.1"/>
    </source>
</evidence>
<dbReference type="EMBL" id="QTSX02007122">
    <property type="protein sequence ID" value="KAJ9051122.1"/>
    <property type="molecule type" value="Genomic_DNA"/>
</dbReference>
<evidence type="ECO:0000313" key="2">
    <source>
        <dbReference type="Proteomes" id="UP001165960"/>
    </source>
</evidence>
<keyword evidence="2" id="KW-1185">Reference proteome</keyword>
<proteinExistence type="predicted"/>
<reference evidence="1" key="1">
    <citation type="submission" date="2022-04" db="EMBL/GenBank/DDBJ databases">
        <title>Genome of the entomopathogenic fungus Entomophthora muscae.</title>
        <authorList>
            <person name="Elya C."/>
            <person name="Lovett B.R."/>
            <person name="Lee E."/>
            <person name="Macias A.M."/>
            <person name="Hajek A.E."/>
            <person name="De Bivort B.L."/>
            <person name="Kasson M.T."/>
            <person name="De Fine Licht H.H."/>
            <person name="Stajich J.E."/>
        </authorList>
    </citation>
    <scope>NUCLEOTIDE SEQUENCE</scope>
    <source>
        <strain evidence="1">Berkeley</strain>
    </source>
</reference>
<protein>
    <submittedName>
        <fullName evidence="1">DNA independent RNA polymerase I transcription factor</fullName>
    </submittedName>
</protein>
<dbReference type="Proteomes" id="UP001165960">
    <property type="component" value="Unassembled WGS sequence"/>
</dbReference>